<organism evidence="2 3">
    <name type="scientific">Granulicella aggregans</name>
    <dbReference type="NCBI Taxonomy" id="474949"/>
    <lineage>
        <taxon>Bacteria</taxon>
        <taxon>Pseudomonadati</taxon>
        <taxon>Acidobacteriota</taxon>
        <taxon>Terriglobia</taxon>
        <taxon>Terriglobales</taxon>
        <taxon>Acidobacteriaceae</taxon>
        <taxon>Granulicella</taxon>
    </lineage>
</organism>
<protein>
    <submittedName>
        <fullName evidence="2">SAM-dependent methyltransferase</fullName>
    </submittedName>
</protein>
<comment type="caution">
    <text evidence="2">The sequence shown here is derived from an EMBL/GenBank/DDBJ whole genome shotgun (WGS) entry which is preliminary data.</text>
</comment>
<evidence type="ECO:0000313" key="2">
    <source>
        <dbReference type="EMBL" id="MBB5061008.1"/>
    </source>
</evidence>
<keyword evidence="2" id="KW-0489">Methyltransferase</keyword>
<dbReference type="GO" id="GO:0032259">
    <property type="term" value="P:methylation"/>
    <property type="evidence" value="ECO:0007669"/>
    <property type="project" value="UniProtKB-KW"/>
</dbReference>
<dbReference type="Gene3D" id="3.40.50.150">
    <property type="entry name" value="Vaccinia Virus protein VP39"/>
    <property type="match status" value="1"/>
</dbReference>
<dbReference type="CDD" id="cd02440">
    <property type="entry name" value="AdoMet_MTases"/>
    <property type="match status" value="1"/>
</dbReference>
<gene>
    <name evidence="2" type="ORF">HDF16_005744</name>
</gene>
<dbReference type="Proteomes" id="UP000540989">
    <property type="component" value="Unassembled WGS sequence"/>
</dbReference>
<feature type="domain" description="Methyltransferase" evidence="1">
    <location>
        <begin position="41"/>
        <end position="136"/>
    </location>
</feature>
<accession>A0A7W8E6A9</accession>
<dbReference type="InterPro" id="IPR041698">
    <property type="entry name" value="Methyltransf_25"/>
</dbReference>
<name>A0A7W8E6A9_9BACT</name>
<reference evidence="2 3" key="1">
    <citation type="submission" date="2020-08" db="EMBL/GenBank/DDBJ databases">
        <title>Genomic Encyclopedia of Type Strains, Phase IV (KMG-V): Genome sequencing to study the core and pangenomes of soil and plant-associated prokaryotes.</title>
        <authorList>
            <person name="Whitman W."/>
        </authorList>
    </citation>
    <scope>NUCLEOTIDE SEQUENCE [LARGE SCALE GENOMIC DNA]</scope>
    <source>
        <strain evidence="2 3">M8UP14</strain>
    </source>
</reference>
<dbReference type="GO" id="GO:0008168">
    <property type="term" value="F:methyltransferase activity"/>
    <property type="evidence" value="ECO:0007669"/>
    <property type="project" value="UniProtKB-KW"/>
</dbReference>
<keyword evidence="2" id="KW-0808">Transferase</keyword>
<dbReference type="RefSeq" id="WP_184223655.1">
    <property type="nucleotide sequence ID" value="NZ_JACHIP010000025.1"/>
</dbReference>
<dbReference type="AlphaFoldDB" id="A0A7W8E6A9"/>
<dbReference type="InterPro" id="IPR029063">
    <property type="entry name" value="SAM-dependent_MTases_sf"/>
</dbReference>
<evidence type="ECO:0000259" key="1">
    <source>
        <dbReference type="Pfam" id="PF13649"/>
    </source>
</evidence>
<proteinExistence type="predicted"/>
<sequence>MSDGQIVYTHNGFGWTSTVPNQITVALVEWLTTLEQRTPVVLDIGAGLGVGTFPLLEVGAKVIALDLEASHLESIRQEATHRSIDCRLTTVVGEFPHSLHFAGLDAIHCSNVLHFLPGAQIEVGAAKMYDWLRPGGKVFLQVGTVFAGHIKRLLPVFEERRRAGVIWAGETGRAREFVASDFRDAIPVFMNYLDAVPLCETFRIAGFDIERSFYYTRTGLPDILRSDGREHFGIIATRPCNNEVNK</sequence>
<dbReference type="SUPFAM" id="SSF53335">
    <property type="entry name" value="S-adenosyl-L-methionine-dependent methyltransferases"/>
    <property type="match status" value="1"/>
</dbReference>
<dbReference type="EMBL" id="JACHIP010000025">
    <property type="protein sequence ID" value="MBB5061008.1"/>
    <property type="molecule type" value="Genomic_DNA"/>
</dbReference>
<evidence type="ECO:0000313" key="3">
    <source>
        <dbReference type="Proteomes" id="UP000540989"/>
    </source>
</evidence>
<keyword evidence="3" id="KW-1185">Reference proteome</keyword>
<dbReference type="Pfam" id="PF13649">
    <property type="entry name" value="Methyltransf_25"/>
    <property type="match status" value="1"/>
</dbReference>